<reference evidence="2" key="1">
    <citation type="journal article" date="2020" name="Stud. Mycol.">
        <title>101 Dothideomycetes genomes: a test case for predicting lifestyles and emergence of pathogens.</title>
        <authorList>
            <person name="Haridas S."/>
            <person name="Albert R."/>
            <person name="Binder M."/>
            <person name="Bloem J."/>
            <person name="Labutti K."/>
            <person name="Salamov A."/>
            <person name="Andreopoulos B."/>
            <person name="Baker S."/>
            <person name="Barry K."/>
            <person name="Bills G."/>
            <person name="Bluhm B."/>
            <person name="Cannon C."/>
            <person name="Castanera R."/>
            <person name="Culley D."/>
            <person name="Daum C."/>
            <person name="Ezra D."/>
            <person name="Gonzalez J."/>
            <person name="Henrissat B."/>
            <person name="Kuo A."/>
            <person name="Liang C."/>
            <person name="Lipzen A."/>
            <person name="Lutzoni F."/>
            <person name="Magnuson J."/>
            <person name="Mondo S."/>
            <person name="Nolan M."/>
            <person name="Ohm R."/>
            <person name="Pangilinan J."/>
            <person name="Park H.-J."/>
            <person name="Ramirez L."/>
            <person name="Alfaro M."/>
            <person name="Sun H."/>
            <person name="Tritt A."/>
            <person name="Yoshinaga Y."/>
            <person name="Zwiers L.-H."/>
            <person name="Turgeon B."/>
            <person name="Goodwin S."/>
            <person name="Spatafora J."/>
            <person name="Crous P."/>
            <person name="Grigoriev I."/>
        </authorList>
    </citation>
    <scope>NUCLEOTIDE SEQUENCE</scope>
    <source>
        <strain evidence="2">SCOH1-5</strain>
    </source>
</reference>
<feature type="compositionally biased region" description="Basic and acidic residues" evidence="1">
    <location>
        <begin position="57"/>
        <end position="73"/>
    </location>
</feature>
<evidence type="ECO:0000313" key="3">
    <source>
        <dbReference type="Proteomes" id="UP000799539"/>
    </source>
</evidence>
<organism evidence="2 3">
    <name type="scientific">Cercospora zeae-maydis SCOH1-5</name>
    <dbReference type="NCBI Taxonomy" id="717836"/>
    <lineage>
        <taxon>Eukaryota</taxon>
        <taxon>Fungi</taxon>
        <taxon>Dikarya</taxon>
        <taxon>Ascomycota</taxon>
        <taxon>Pezizomycotina</taxon>
        <taxon>Dothideomycetes</taxon>
        <taxon>Dothideomycetidae</taxon>
        <taxon>Mycosphaerellales</taxon>
        <taxon>Mycosphaerellaceae</taxon>
        <taxon>Cercospora</taxon>
    </lineage>
</organism>
<gene>
    <name evidence="2" type="ORF">CERZMDRAFT_90925</name>
</gene>
<dbReference type="Proteomes" id="UP000799539">
    <property type="component" value="Unassembled WGS sequence"/>
</dbReference>
<feature type="region of interest" description="Disordered" evidence="1">
    <location>
        <begin position="1"/>
        <end position="105"/>
    </location>
</feature>
<protein>
    <submittedName>
        <fullName evidence="2">Uncharacterized protein</fullName>
    </submittedName>
</protein>
<evidence type="ECO:0000256" key="1">
    <source>
        <dbReference type="SAM" id="MobiDB-lite"/>
    </source>
</evidence>
<feature type="region of interest" description="Disordered" evidence="1">
    <location>
        <begin position="164"/>
        <end position="257"/>
    </location>
</feature>
<accession>A0A6A6FDP3</accession>
<feature type="compositionally biased region" description="Polar residues" evidence="1">
    <location>
        <begin position="1"/>
        <end position="17"/>
    </location>
</feature>
<keyword evidence="3" id="KW-1185">Reference proteome</keyword>
<proteinExistence type="predicted"/>
<dbReference type="EMBL" id="ML992676">
    <property type="protein sequence ID" value="KAF2211501.1"/>
    <property type="molecule type" value="Genomic_DNA"/>
</dbReference>
<feature type="compositionally biased region" description="Polar residues" evidence="1">
    <location>
        <begin position="228"/>
        <end position="241"/>
    </location>
</feature>
<evidence type="ECO:0000313" key="2">
    <source>
        <dbReference type="EMBL" id="KAF2211501.1"/>
    </source>
</evidence>
<feature type="compositionally biased region" description="Polar residues" evidence="1">
    <location>
        <begin position="164"/>
        <end position="188"/>
    </location>
</feature>
<sequence>MSGSLTTRGSSSETRTPSMLAETLADPLEPSNYEYEYGHTMRPVTSAQPLMAPSVSGERHDDFEPETHEENHPKSHRGPLNSHAPTPPRSAELYHETGRASTPQTSCATMAAVTPGSMETCGSNQPPEWTFRSLYEMLSDERSARRKLETQLKGLRQEISDLHSQVNSTSTLQSHRSSYMLAGSSSRLQDLLRETGEGSPRSASPRSLKRHSGFSGHSSGGAPVVSRFSGSDSEAMTQEFATESDELETPNDVYKTPLEERSKWSIASKGNEMF</sequence>
<dbReference type="OrthoDB" id="5428925at2759"/>
<dbReference type="AlphaFoldDB" id="A0A6A6FDP3"/>
<name>A0A6A6FDP3_9PEZI</name>